<accession>A0A3M2MFQ1</accession>
<feature type="transmembrane region" description="Helical" evidence="1">
    <location>
        <begin position="41"/>
        <end position="57"/>
    </location>
</feature>
<keyword evidence="1" id="KW-0812">Transmembrane</keyword>
<dbReference type="RefSeq" id="WP_122192541.1">
    <property type="nucleotide sequence ID" value="NZ_JBHSKC010000016.1"/>
</dbReference>
<dbReference type="EMBL" id="RFFG01000002">
    <property type="protein sequence ID" value="RMI47693.1"/>
    <property type="molecule type" value="Genomic_DNA"/>
</dbReference>
<evidence type="ECO:0000313" key="2">
    <source>
        <dbReference type="EMBL" id="RMI47693.1"/>
    </source>
</evidence>
<dbReference type="Proteomes" id="UP000282674">
    <property type="component" value="Unassembled WGS sequence"/>
</dbReference>
<name>A0A3M2MFQ1_9ACTN</name>
<protein>
    <submittedName>
        <fullName evidence="2">Uncharacterized protein</fullName>
    </submittedName>
</protein>
<keyword evidence="3" id="KW-1185">Reference proteome</keyword>
<feature type="transmembrane region" description="Helical" evidence="1">
    <location>
        <begin position="64"/>
        <end position="84"/>
    </location>
</feature>
<dbReference type="OrthoDB" id="3297181at2"/>
<gene>
    <name evidence="2" type="ORF">EBO15_02035</name>
</gene>
<evidence type="ECO:0000256" key="1">
    <source>
        <dbReference type="SAM" id="Phobius"/>
    </source>
</evidence>
<dbReference type="AlphaFoldDB" id="A0A3M2MFQ1"/>
<sequence>MGLVLRVLVAAGLAVDAVVHWRFAPQMRFVPGGSIHADTIFYVQAVVAGVAGVLVLVRARRWTYALALIVAASAVGALLLYFYVDVGAIGPIPNMHEPVWYAQKTQSLVGEGVAALAALAGMLTVRRQAGPATERRVPERVH</sequence>
<keyword evidence="1" id="KW-1133">Transmembrane helix</keyword>
<proteinExistence type="predicted"/>
<organism evidence="2 3">
    <name type="scientific">Actinomadura harenae</name>
    <dbReference type="NCBI Taxonomy" id="2483351"/>
    <lineage>
        <taxon>Bacteria</taxon>
        <taxon>Bacillati</taxon>
        <taxon>Actinomycetota</taxon>
        <taxon>Actinomycetes</taxon>
        <taxon>Streptosporangiales</taxon>
        <taxon>Thermomonosporaceae</taxon>
        <taxon>Actinomadura</taxon>
    </lineage>
</organism>
<keyword evidence="1" id="KW-0472">Membrane</keyword>
<evidence type="ECO:0000313" key="3">
    <source>
        <dbReference type="Proteomes" id="UP000282674"/>
    </source>
</evidence>
<comment type="caution">
    <text evidence="2">The sequence shown here is derived from an EMBL/GenBank/DDBJ whole genome shotgun (WGS) entry which is preliminary data.</text>
</comment>
<feature type="transmembrane region" description="Helical" evidence="1">
    <location>
        <begin position="104"/>
        <end position="125"/>
    </location>
</feature>
<reference evidence="2 3" key="1">
    <citation type="submission" date="2018-10" db="EMBL/GenBank/DDBJ databases">
        <title>Isolation from soil.</title>
        <authorList>
            <person name="Hu J."/>
        </authorList>
    </citation>
    <scope>NUCLEOTIDE SEQUENCE [LARGE SCALE GENOMIC DNA]</scope>
    <source>
        <strain evidence="2 3">NEAU-Ht49</strain>
    </source>
</reference>